<keyword evidence="3" id="KW-1185">Reference proteome</keyword>
<dbReference type="OrthoDB" id="2621664at2"/>
<feature type="transmembrane region" description="Helical" evidence="1">
    <location>
        <begin position="36"/>
        <end position="55"/>
    </location>
</feature>
<gene>
    <name evidence="2" type="ORF">EJQ19_29770</name>
</gene>
<protein>
    <submittedName>
        <fullName evidence="2">Uncharacterized protein</fullName>
    </submittedName>
</protein>
<name>A0A430J4Q1_9BACL</name>
<comment type="caution">
    <text evidence="2">The sequence shown here is derived from an EMBL/GenBank/DDBJ whole genome shotgun (WGS) entry which is preliminary data.</text>
</comment>
<keyword evidence="1" id="KW-0472">Membrane</keyword>
<reference evidence="2 3" key="1">
    <citation type="submission" date="2018-12" db="EMBL/GenBank/DDBJ databases">
        <title>Bacillus ochoae sp. nov., Paenibacillus whitsoniae sp. nov., Paenibacillus spiritus sp. nov. Isolated from the Mars Exploration Rover during spacecraft assembly.</title>
        <authorList>
            <person name="Seuylemezian A."/>
            <person name="Vaishampayan P."/>
        </authorList>
    </citation>
    <scope>NUCLEOTIDE SEQUENCE [LARGE SCALE GENOMIC DNA]</scope>
    <source>
        <strain evidence="2 3">MER 54</strain>
    </source>
</reference>
<dbReference type="EMBL" id="RXHU01000122">
    <property type="protein sequence ID" value="RTE02219.1"/>
    <property type="molecule type" value="Genomic_DNA"/>
</dbReference>
<evidence type="ECO:0000256" key="1">
    <source>
        <dbReference type="SAM" id="Phobius"/>
    </source>
</evidence>
<sequence length="114" mass="12386">MKFSLPGMLASLISLSLSITFLFWNPYTNAAVGEDTILIVTVMLILPACLGVLAACRKSRPLMAIALIWSLPYSLYLSLAAIPSIFNGFALVLLLYLAALLLTIKKRSSPRKQG</sequence>
<keyword evidence="1" id="KW-1133">Transmembrane helix</keyword>
<evidence type="ECO:0000313" key="3">
    <source>
        <dbReference type="Proteomes" id="UP000276128"/>
    </source>
</evidence>
<feature type="transmembrane region" description="Helical" evidence="1">
    <location>
        <begin position="85"/>
        <end position="104"/>
    </location>
</feature>
<keyword evidence="1" id="KW-0812">Transmembrane</keyword>
<dbReference type="Proteomes" id="UP000276128">
    <property type="component" value="Unassembled WGS sequence"/>
</dbReference>
<accession>A0A430J4Q1</accession>
<evidence type="ECO:0000313" key="2">
    <source>
        <dbReference type="EMBL" id="RTE02219.1"/>
    </source>
</evidence>
<feature type="transmembrane region" description="Helical" evidence="1">
    <location>
        <begin position="62"/>
        <end position="79"/>
    </location>
</feature>
<dbReference type="AlphaFoldDB" id="A0A430J4Q1"/>
<organism evidence="2 3">
    <name type="scientific">Paenibacillus whitsoniae</name>
    <dbReference type="NCBI Taxonomy" id="2496558"/>
    <lineage>
        <taxon>Bacteria</taxon>
        <taxon>Bacillati</taxon>
        <taxon>Bacillota</taxon>
        <taxon>Bacilli</taxon>
        <taxon>Bacillales</taxon>
        <taxon>Paenibacillaceae</taxon>
        <taxon>Paenibacillus</taxon>
    </lineage>
</organism>
<proteinExistence type="predicted"/>
<feature type="transmembrane region" description="Helical" evidence="1">
    <location>
        <begin position="7"/>
        <end position="24"/>
    </location>
</feature>
<dbReference type="RefSeq" id="WP_126144870.1">
    <property type="nucleotide sequence ID" value="NZ_RXHU01000122.1"/>
</dbReference>